<accession>A0A1H0LP79</accession>
<dbReference type="STRING" id="641025.SAMN05421507_103386"/>
<dbReference type="OrthoDB" id="4327509at2"/>
<dbReference type="RefSeq" id="WP_090097084.1">
    <property type="nucleotide sequence ID" value="NZ_FNIX01000003.1"/>
</dbReference>
<dbReference type="InterPro" id="IPR003594">
    <property type="entry name" value="HATPase_dom"/>
</dbReference>
<sequence>MTGLRSEQRLRCSAEEREGCAVIRPEGVLGHSTYGVLRDFMLKCAVEQPRALVVDLSAVKIATNSVLNVFTTVWLRISDWPALPVLVATGSAYADLFRRAPVRRHVGVFGEVGEALANVDRPQPRRRAHRTLPHDLASPRAARRFVARTCAEWELPDRLTQDAVHVASELVQNTVEHTGSEARLRLELRRGRLTVAVGDDDPAPAVLVDPASDACNAGRGVHIVVQLAKTWGCVVDAAGGRKTVWAVLGSR</sequence>
<dbReference type="PROSITE" id="PS50801">
    <property type="entry name" value="STAS"/>
    <property type="match status" value="1"/>
</dbReference>
<feature type="domain" description="STAS" evidence="2">
    <location>
        <begin position="10"/>
        <end position="119"/>
    </location>
</feature>
<organism evidence="3 4">
    <name type="scientific">Lentzea jiangxiensis</name>
    <dbReference type="NCBI Taxonomy" id="641025"/>
    <lineage>
        <taxon>Bacteria</taxon>
        <taxon>Bacillati</taxon>
        <taxon>Actinomycetota</taxon>
        <taxon>Actinomycetes</taxon>
        <taxon>Pseudonocardiales</taxon>
        <taxon>Pseudonocardiaceae</taxon>
        <taxon>Lentzea</taxon>
    </lineage>
</organism>
<dbReference type="PANTHER" id="PTHR35526:SF3">
    <property type="entry name" value="ANTI-SIGMA-F FACTOR RSBW"/>
    <property type="match status" value="1"/>
</dbReference>
<dbReference type="GO" id="GO:0004674">
    <property type="term" value="F:protein serine/threonine kinase activity"/>
    <property type="evidence" value="ECO:0007669"/>
    <property type="project" value="UniProtKB-KW"/>
</dbReference>
<proteinExistence type="predicted"/>
<dbReference type="Pfam" id="PF13581">
    <property type="entry name" value="HATPase_c_2"/>
    <property type="match status" value="1"/>
</dbReference>
<evidence type="ECO:0000313" key="3">
    <source>
        <dbReference type="EMBL" id="SDO69796.1"/>
    </source>
</evidence>
<dbReference type="InterPro" id="IPR002645">
    <property type="entry name" value="STAS_dom"/>
</dbReference>
<keyword evidence="3" id="KW-0808">Transferase</keyword>
<dbReference type="Proteomes" id="UP000199691">
    <property type="component" value="Unassembled WGS sequence"/>
</dbReference>
<name>A0A1H0LP79_9PSEU</name>
<dbReference type="InterPro" id="IPR050267">
    <property type="entry name" value="Anti-sigma-factor_SerPK"/>
</dbReference>
<dbReference type="AlphaFoldDB" id="A0A1H0LP79"/>
<keyword evidence="4" id="KW-1185">Reference proteome</keyword>
<evidence type="ECO:0000256" key="1">
    <source>
        <dbReference type="ARBA" id="ARBA00022527"/>
    </source>
</evidence>
<keyword evidence="1" id="KW-0723">Serine/threonine-protein kinase</keyword>
<gene>
    <name evidence="3" type="ORF">SAMN05421507_103386</name>
</gene>
<evidence type="ECO:0000313" key="4">
    <source>
        <dbReference type="Proteomes" id="UP000199691"/>
    </source>
</evidence>
<dbReference type="InterPro" id="IPR036890">
    <property type="entry name" value="HATPase_C_sf"/>
</dbReference>
<dbReference type="EMBL" id="FNIX01000003">
    <property type="protein sequence ID" value="SDO69796.1"/>
    <property type="molecule type" value="Genomic_DNA"/>
</dbReference>
<evidence type="ECO:0000259" key="2">
    <source>
        <dbReference type="PROSITE" id="PS50801"/>
    </source>
</evidence>
<reference evidence="4" key="1">
    <citation type="submission" date="2016-10" db="EMBL/GenBank/DDBJ databases">
        <authorList>
            <person name="Varghese N."/>
            <person name="Submissions S."/>
        </authorList>
    </citation>
    <scope>NUCLEOTIDE SEQUENCE [LARGE SCALE GENOMIC DNA]</scope>
    <source>
        <strain evidence="4">CGMCC 4.6609</strain>
    </source>
</reference>
<keyword evidence="3" id="KW-0418">Kinase</keyword>
<dbReference type="Gene3D" id="3.30.750.24">
    <property type="entry name" value="STAS domain"/>
    <property type="match status" value="1"/>
</dbReference>
<protein>
    <submittedName>
        <fullName evidence="3">Histidine kinase-like ATPase domain-containing protein</fullName>
    </submittedName>
</protein>
<dbReference type="InterPro" id="IPR036513">
    <property type="entry name" value="STAS_dom_sf"/>
</dbReference>
<dbReference type="PANTHER" id="PTHR35526">
    <property type="entry name" value="ANTI-SIGMA-F FACTOR RSBW-RELATED"/>
    <property type="match status" value="1"/>
</dbReference>
<dbReference type="Gene3D" id="3.30.565.10">
    <property type="entry name" value="Histidine kinase-like ATPase, C-terminal domain"/>
    <property type="match status" value="1"/>
</dbReference>
<dbReference type="SUPFAM" id="SSF52091">
    <property type="entry name" value="SpoIIaa-like"/>
    <property type="match status" value="1"/>
</dbReference>